<feature type="transmembrane region" description="Helical" evidence="7">
    <location>
        <begin position="319"/>
        <end position="343"/>
    </location>
</feature>
<dbReference type="Gene3D" id="3.10.20.90">
    <property type="entry name" value="Phosphatidylinositol 3-kinase Catalytic Subunit, Chain A, domain 1"/>
    <property type="match status" value="1"/>
</dbReference>
<feature type="transmembrane region" description="Helical" evidence="7">
    <location>
        <begin position="349"/>
        <end position="366"/>
    </location>
</feature>
<feature type="transmembrane region" description="Helical" evidence="7">
    <location>
        <begin position="264"/>
        <end position="285"/>
    </location>
</feature>
<evidence type="ECO:0000313" key="9">
    <source>
        <dbReference type="EMBL" id="TQL97153.1"/>
    </source>
</evidence>
<keyword evidence="10" id="KW-1185">Reference proteome</keyword>
<evidence type="ECO:0000256" key="4">
    <source>
        <dbReference type="ARBA" id="ARBA00022692"/>
    </source>
</evidence>
<dbReference type="GO" id="GO:0005886">
    <property type="term" value="C:plasma membrane"/>
    <property type="evidence" value="ECO:0007669"/>
    <property type="project" value="UniProtKB-SubCell"/>
</dbReference>
<reference evidence="9 10" key="1">
    <citation type="submission" date="2019-06" db="EMBL/GenBank/DDBJ databases">
        <title>Sequencing the genomes of 1000 actinobacteria strains.</title>
        <authorList>
            <person name="Klenk H.-P."/>
        </authorList>
    </citation>
    <scope>NUCLEOTIDE SEQUENCE [LARGE SCALE GENOMIC DNA]</scope>
    <source>
        <strain evidence="9 10">DSM 102200</strain>
    </source>
</reference>
<dbReference type="RefSeq" id="WP_141955922.1">
    <property type="nucleotide sequence ID" value="NZ_VFOZ01000001.1"/>
</dbReference>
<protein>
    <submittedName>
        <fullName evidence="9">Type VII secretion integral membrane protein EccD</fullName>
    </submittedName>
</protein>
<accession>A0A543CJ75</accession>
<comment type="similarity">
    <text evidence="2">Belongs to the EccD/Snm4 family.</text>
</comment>
<keyword evidence="5 7" id="KW-1133">Transmembrane helix</keyword>
<comment type="subcellular location">
    <subcellularLocation>
        <location evidence="1">Cell membrane</location>
        <topology evidence="1">Multi-pass membrane protein</topology>
    </subcellularLocation>
</comment>
<keyword evidence="6 7" id="KW-0472">Membrane</keyword>
<dbReference type="Proteomes" id="UP000316096">
    <property type="component" value="Unassembled WGS sequence"/>
</dbReference>
<dbReference type="OrthoDB" id="4775372at2"/>
<feature type="domain" description="EccD-like transmembrane" evidence="8">
    <location>
        <begin position="120"/>
        <end position="463"/>
    </location>
</feature>
<dbReference type="NCBIfam" id="TIGR03920">
    <property type="entry name" value="T7SS_EccD"/>
    <property type="match status" value="1"/>
</dbReference>
<name>A0A543CJ75_9ACTN</name>
<proteinExistence type="inferred from homology"/>
<dbReference type="PIRSF" id="PIRSF017804">
    <property type="entry name" value="Secretion_EccD1"/>
    <property type="match status" value="1"/>
</dbReference>
<feature type="transmembrane region" description="Helical" evidence="7">
    <location>
        <begin position="378"/>
        <end position="397"/>
    </location>
</feature>
<evidence type="ECO:0000256" key="1">
    <source>
        <dbReference type="ARBA" id="ARBA00004651"/>
    </source>
</evidence>
<evidence type="ECO:0000256" key="3">
    <source>
        <dbReference type="ARBA" id="ARBA00022475"/>
    </source>
</evidence>
<feature type="transmembrane region" description="Helical" evidence="7">
    <location>
        <begin position="237"/>
        <end position="258"/>
    </location>
</feature>
<keyword evidence="3" id="KW-1003">Cell membrane</keyword>
<evidence type="ECO:0000256" key="6">
    <source>
        <dbReference type="ARBA" id="ARBA00023136"/>
    </source>
</evidence>
<evidence type="ECO:0000313" key="10">
    <source>
        <dbReference type="Proteomes" id="UP000316096"/>
    </source>
</evidence>
<dbReference type="InterPro" id="IPR024962">
    <property type="entry name" value="YukD-like"/>
</dbReference>
<evidence type="ECO:0000256" key="7">
    <source>
        <dbReference type="SAM" id="Phobius"/>
    </source>
</evidence>
<gene>
    <name evidence="9" type="ORF">FB559_2729</name>
</gene>
<feature type="transmembrane region" description="Helical" evidence="7">
    <location>
        <begin position="209"/>
        <end position="230"/>
    </location>
</feature>
<dbReference type="InterPro" id="IPR044049">
    <property type="entry name" value="EccD_transm"/>
</dbReference>
<dbReference type="EMBL" id="VFOZ01000001">
    <property type="protein sequence ID" value="TQL97153.1"/>
    <property type="molecule type" value="Genomic_DNA"/>
</dbReference>
<evidence type="ECO:0000259" key="8">
    <source>
        <dbReference type="Pfam" id="PF19053"/>
    </source>
</evidence>
<feature type="transmembrane region" description="Helical" evidence="7">
    <location>
        <begin position="123"/>
        <end position="145"/>
    </location>
</feature>
<dbReference type="InterPro" id="IPR006707">
    <property type="entry name" value="T7SS_EccD"/>
</dbReference>
<comment type="caution">
    <text evidence="9">The sequence shown here is derived from an EMBL/GenBank/DDBJ whole genome shotgun (WGS) entry which is preliminary data.</text>
</comment>
<feature type="transmembrane region" description="Helical" evidence="7">
    <location>
        <begin position="435"/>
        <end position="458"/>
    </location>
</feature>
<dbReference type="Pfam" id="PF19053">
    <property type="entry name" value="EccD"/>
    <property type="match status" value="1"/>
</dbReference>
<dbReference type="Pfam" id="PF08817">
    <property type="entry name" value="YukD"/>
    <property type="match status" value="1"/>
</dbReference>
<organism evidence="9 10">
    <name type="scientific">Actinoallomurus bryophytorum</name>
    <dbReference type="NCBI Taxonomy" id="1490222"/>
    <lineage>
        <taxon>Bacteria</taxon>
        <taxon>Bacillati</taxon>
        <taxon>Actinomycetota</taxon>
        <taxon>Actinomycetes</taxon>
        <taxon>Streptosporangiales</taxon>
        <taxon>Thermomonosporaceae</taxon>
        <taxon>Actinoallomurus</taxon>
    </lineage>
</organism>
<evidence type="ECO:0000256" key="5">
    <source>
        <dbReference type="ARBA" id="ARBA00022989"/>
    </source>
</evidence>
<feature type="transmembrane region" description="Helical" evidence="7">
    <location>
        <begin position="178"/>
        <end position="197"/>
    </location>
</feature>
<feature type="transmembrane region" description="Helical" evidence="7">
    <location>
        <begin position="403"/>
        <end position="423"/>
    </location>
</feature>
<sequence>MSGGTMTGLCRLTVRAPTKVIDLAVPADVPVADLLPAVLGYGGDDLGEAGLEHEGWVLQRLGGAPLDHEASLESLGLRDGDTVYLRPRTEALPEVRLDDIVHGISTTMKESPHGWSPLASRRVLRGLTLVALIGALVIIALPGGPAAQREIAAGAFALLLLAGAAAASRAVGDAASAALLGAMAGPYLVLAGWLLPGGALSGPDHYQTFGARLLAASAAEAGGSVLALAVVASYTAFFVGATVFSVAGALGGVLLMVGGMPPEHAAGIVALAAVVFGAFVPSLSFRLSGLRTPPLPTNAEQLQEGIEPRSPAAVAARAILADIWMTAMYATVGLTCALCVTALAHNDSLSQLLLAAALSVLLVLHSRDMGNVWQRLSLVAPGVWGAIAMITVEVAGTEPSGRILPAVGVASAGAAFIIAGWIVPGRRLVPYWGRAAELLHSLVAISLLPLVLWVLGVYGELRAIG</sequence>
<evidence type="ECO:0000256" key="2">
    <source>
        <dbReference type="ARBA" id="ARBA00006162"/>
    </source>
</evidence>
<keyword evidence="4 7" id="KW-0812">Transmembrane</keyword>
<feature type="transmembrane region" description="Helical" evidence="7">
    <location>
        <begin position="151"/>
        <end position="171"/>
    </location>
</feature>
<dbReference type="AlphaFoldDB" id="A0A543CJ75"/>